<sequence>MRYTVQRDHAVTNCSKYRHSILLRTLYKNSEHLPDHQGPCSSRSREVSPRVLLFGQHLGVSLLVDDGGHGLLHRCSFSAQLRSEKEPLDSQASCRACRTPGRLARRKSNTTVFDYCFLFHWGFPEGVFPALSFS</sequence>
<organism evidence="1 2">
    <name type="scientific">Caerostris extrusa</name>
    <name type="common">Bark spider</name>
    <name type="synonym">Caerostris bankana</name>
    <dbReference type="NCBI Taxonomy" id="172846"/>
    <lineage>
        <taxon>Eukaryota</taxon>
        <taxon>Metazoa</taxon>
        <taxon>Ecdysozoa</taxon>
        <taxon>Arthropoda</taxon>
        <taxon>Chelicerata</taxon>
        <taxon>Arachnida</taxon>
        <taxon>Araneae</taxon>
        <taxon>Araneomorphae</taxon>
        <taxon>Entelegynae</taxon>
        <taxon>Araneoidea</taxon>
        <taxon>Araneidae</taxon>
        <taxon>Caerostris</taxon>
    </lineage>
</organism>
<name>A0AAV4MDP8_CAEEX</name>
<accession>A0AAV4MDP8</accession>
<gene>
    <name evidence="1" type="ORF">CEXT_66751</name>
</gene>
<dbReference type="Proteomes" id="UP001054945">
    <property type="component" value="Unassembled WGS sequence"/>
</dbReference>
<reference evidence="1 2" key="1">
    <citation type="submission" date="2021-06" db="EMBL/GenBank/DDBJ databases">
        <title>Caerostris extrusa draft genome.</title>
        <authorList>
            <person name="Kono N."/>
            <person name="Arakawa K."/>
        </authorList>
    </citation>
    <scope>NUCLEOTIDE SEQUENCE [LARGE SCALE GENOMIC DNA]</scope>
</reference>
<keyword evidence="2" id="KW-1185">Reference proteome</keyword>
<proteinExistence type="predicted"/>
<comment type="caution">
    <text evidence="1">The sequence shown here is derived from an EMBL/GenBank/DDBJ whole genome shotgun (WGS) entry which is preliminary data.</text>
</comment>
<dbReference type="EMBL" id="BPLR01002145">
    <property type="protein sequence ID" value="GIX70478.1"/>
    <property type="molecule type" value="Genomic_DNA"/>
</dbReference>
<evidence type="ECO:0000313" key="1">
    <source>
        <dbReference type="EMBL" id="GIX70478.1"/>
    </source>
</evidence>
<protein>
    <submittedName>
        <fullName evidence="1">Uncharacterized protein</fullName>
    </submittedName>
</protein>
<evidence type="ECO:0000313" key="2">
    <source>
        <dbReference type="Proteomes" id="UP001054945"/>
    </source>
</evidence>
<dbReference type="AlphaFoldDB" id="A0AAV4MDP8"/>